<gene>
    <name evidence="1" type="ORF">G6F50_018718</name>
</gene>
<comment type="caution">
    <text evidence="1">The sequence shown here is derived from an EMBL/GenBank/DDBJ whole genome shotgun (WGS) entry which is preliminary data.</text>
</comment>
<evidence type="ECO:0000313" key="1">
    <source>
        <dbReference type="EMBL" id="KAG1521636.1"/>
    </source>
</evidence>
<organism evidence="1 2">
    <name type="scientific">Rhizopus delemar</name>
    <dbReference type="NCBI Taxonomy" id="936053"/>
    <lineage>
        <taxon>Eukaryota</taxon>
        <taxon>Fungi</taxon>
        <taxon>Fungi incertae sedis</taxon>
        <taxon>Mucoromycota</taxon>
        <taxon>Mucoromycotina</taxon>
        <taxon>Mucoromycetes</taxon>
        <taxon>Mucorales</taxon>
        <taxon>Mucorineae</taxon>
        <taxon>Rhizopodaceae</taxon>
        <taxon>Rhizopus</taxon>
    </lineage>
</organism>
<name>A0A9P6XLN9_9FUNG</name>
<dbReference type="Proteomes" id="UP000740926">
    <property type="component" value="Unassembled WGS sequence"/>
</dbReference>
<accession>A0A9P6XLN9</accession>
<dbReference type="EMBL" id="JAANIU010025099">
    <property type="protein sequence ID" value="KAG1521636.1"/>
    <property type="molecule type" value="Genomic_DNA"/>
</dbReference>
<proteinExistence type="predicted"/>
<evidence type="ECO:0000313" key="2">
    <source>
        <dbReference type="Proteomes" id="UP000740926"/>
    </source>
</evidence>
<keyword evidence="2" id="KW-1185">Reference proteome</keyword>
<dbReference type="AlphaFoldDB" id="A0A9P6XLN9"/>
<reference evidence="1 2" key="1">
    <citation type="journal article" date="2020" name="Microb. Genom.">
        <title>Genetic diversity of clinical and environmental Mucorales isolates obtained from an investigation of mucormycosis cases among solid organ transplant recipients.</title>
        <authorList>
            <person name="Nguyen M.H."/>
            <person name="Kaul D."/>
            <person name="Muto C."/>
            <person name="Cheng S.J."/>
            <person name="Richter R.A."/>
            <person name="Bruno V.M."/>
            <person name="Liu G."/>
            <person name="Beyhan S."/>
            <person name="Sundermann A.J."/>
            <person name="Mounaud S."/>
            <person name="Pasculle A.W."/>
            <person name="Nierman W.C."/>
            <person name="Driscoll E."/>
            <person name="Cumbie R."/>
            <person name="Clancy C.J."/>
            <person name="Dupont C.L."/>
        </authorList>
    </citation>
    <scope>NUCLEOTIDE SEQUENCE [LARGE SCALE GENOMIC DNA]</scope>
    <source>
        <strain evidence="1 2">GL24</strain>
    </source>
</reference>
<sequence>MRVTWKAVTTGTPNCSTFAVIAISAIPPGVVPRIKVGTGATDQYDSSAPSPNANAKAPTVNVATTAIKRGAARKKSGR</sequence>
<protein>
    <submittedName>
        <fullName evidence="1">Uncharacterized protein</fullName>
    </submittedName>
</protein>